<evidence type="ECO:0000313" key="2">
    <source>
        <dbReference type="Proteomes" id="UP000600565"/>
    </source>
</evidence>
<evidence type="ECO:0000313" key="1">
    <source>
        <dbReference type="EMBL" id="MBD8034105.1"/>
    </source>
</evidence>
<dbReference type="Proteomes" id="UP000600565">
    <property type="component" value="Unassembled WGS sequence"/>
</dbReference>
<comment type="caution">
    <text evidence="1">The sequence shown here is derived from an EMBL/GenBank/DDBJ whole genome shotgun (WGS) entry which is preliminary data.</text>
</comment>
<name>A0ABR8XQ84_9BACL</name>
<protein>
    <submittedName>
        <fullName evidence="1">Motility protein</fullName>
    </submittedName>
</protein>
<organism evidence="1 2">
    <name type="scientific">Solibacillus merdavium</name>
    <dbReference type="NCBI Taxonomy" id="2762218"/>
    <lineage>
        <taxon>Bacteria</taxon>
        <taxon>Bacillati</taxon>
        <taxon>Bacillota</taxon>
        <taxon>Bacilli</taxon>
        <taxon>Bacillales</taxon>
        <taxon>Caryophanaceae</taxon>
        <taxon>Solibacillus</taxon>
    </lineage>
</organism>
<dbReference type="RefSeq" id="WP_191704611.1">
    <property type="nucleotide sequence ID" value="NZ_JACSPW010000013.1"/>
</dbReference>
<sequence>MEISSMMAAQVASLQQTVQLSILDKAMNTGAATVVEMMESLPQAQTVPAAHPYKGQSIDVQV</sequence>
<dbReference type="Pfam" id="PF14070">
    <property type="entry name" value="YjfB_motility"/>
    <property type="match status" value="1"/>
</dbReference>
<gene>
    <name evidence="1" type="ORF">H9632_13625</name>
</gene>
<dbReference type="EMBL" id="JACSPW010000013">
    <property type="protein sequence ID" value="MBD8034105.1"/>
    <property type="molecule type" value="Genomic_DNA"/>
</dbReference>
<keyword evidence="2" id="KW-1185">Reference proteome</keyword>
<reference evidence="1 2" key="1">
    <citation type="submission" date="2020-08" db="EMBL/GenBank/DDBJ databases">
        <title>A Genomic Blueprint of the Chicken Gut Microbiome.</title>
        <authorList>
            <person name="Gilroy R."/>
            <person name="Ravi A."/>
            <person name="Getino M."/>
            <person name="Pursley I."/>
            <person name="Horton D.L."/>
            <person name="Alikhan N.-F."/>
            <person name="Baker D."/>
            <person name="Gharbi K."/>
            <person name="Hall N."/>
            <person name="Watson M."/>
            <person name="Adriaenssens E.M."/>
            <person name="Foster-Nyarko E."/>
            <person name="Jarju S."/>
            <person name="Secka A."/>
            <person name="Antonio M."/>
            <person name="Oren A."/>
            <person name="Chaudhuri R."/>
            <person name="La Ragione R.M."/>
            <person name="Hildebrand F."/>
            <person name="Pallen M.J."/>
        </authorList>
    </citation>
    <scope>NUCLEOTIDE SEQUENCE [LARGE SCALE GENOMIC DNA]</scope>
    <source>
        <strain evidence="1 2">Sa1YVA6</strain>
    </source>
</reference>
<accession>A0ABR8XQ84</accession>
<proteinExistence type="predicted"/>
<dbReference type="InterPro" id="IPR025906">
    <property type="entry name" value="YjfB_motility"/>
</dbReference>